<dbReference type="AlphaFoldDB" id="A0A2V2YQK3"/>
<evidence type="ECO:0000256" key="1">
    <source>
        <dbReference type="ARBA" id="ARBA00023125"/>
    </source>
</evidence>
<protein>
    <submittedName>
        <fullName evidence="3">DNA-binding XRE family transcriptional regulator</fullName>
    </submittedName>
</protein>
<dbReference type="Proteomes" id="UP000246635">
    <property type="component" value="Unassembled WGS sequence"/>
</dbReference>
<dbReference type="Pfam" id="PF01381">
    <property type="entry name" value="HTH_3"/>
    <property type="match status" value="1"/>
</dbReference>
<sequence length="127" mass="13987">MKVLASRLRSARVRIDKTQEQVAEAVGVGQTTYSSYEVGRRKPSYKVLQKLSEYLGVSADYLLGNTDDPQGIAPGKGADAILQAIDLDDEEAIDLLKTNLLYKGEEISESKLKDILNVARIMLNSKD</sequence>
<dbReference type="SUPFAM" id="SSF47413">
    <property type="entry name" value="lambda repressor-like DNA-binding domains"/>
    <property type="match status" value="1"/>
</dbReference>
<dbReference type="GO" id="GO:0003677">
    <property type="term" value="F:DNA binding"/>
    <property type="evidence" value="ECO:0007669"/>
    <property type="project" value="UniProtKB-KW"/>
</dbReference>
<comment type="caution">
    <text evidence="3">The sequence shown here is derived from an EMBL/GenBank/DDBJ whole genome shotgun (WGS) entry which is preliminary data.</text>
</comment>
<dbReference type="OrthoDB" id="1863321at2"/>
<dbReference type="EMBL" id="QGTQ01000038">
    <property type="protein sequence ID" value="PWV92009.1"/>
    <property type="molecule type" value="Genomic_DNA"/>
</dbReference>
<reference evidence="3 4" key="1">
    <citation type="submission" date="2018-05" db="EMBL/GenBank/DDBJ databases">
        <title>Genomic Encyclopedia of Type Strains, Phase III (KMG-III): the genomes of soil and plant-associated and newly described type strains.</title>
        <authorList>
            <person name="Whitman W."/>
        </authorList>
    </citation>
    <scope>NUCLEOTIDE SEQUENCE [LARGE SCALE GENOMIC DNA]</scope>
    <source>
        <strain evidence="3 4">CECT 5696</strain>
    </source>
</reference>
<dbReference type="InterPro" id="IPR001387">
    <property type="entry name" value="Cro/C1-type_HTH"/>
</dbReference>
<evidence type="ECO:0000313" key="4">
    <source>
        <dbReference type="Proteomes" id="UP000246635"/>
    </source>
</evidence>
<dbReference type="CDD" id="cd00093">
    <property type="entry name" value="HTH_XRE"/>
    <property type="match status" value="1"/>
</dbReference>
<name>A0A2V2YQK3_9BACL</name>
<dbReference type="RefSeq" id="WP_110047249.1">
    <property type="nucleotide sequence ID" value="NZ_QGTQ01000038.1"/>
</dbReference>
<proteinExistence type="predicted"/>
<dbReference type="PANTHER" id="PTHR46558:SF14">
    <property type="entry name" value="HTH-TYPE TRANSCRIPTIONAL REGULATOR ANSR"/>
    <property type="match status" value="1"/>
</dbReference>
<dbReference type="PROSITE" id="PS50943">
    <property type="entry name" value="HTH_CROC1"/>
    <property type="match status" value="1"/>
</dbReference>
<evidence type="ECO:0000313" key="3">
    <source>
        <dbReference type="EMBL" id="PWV92009.1"/>
    </source>
</evidence>
<organism evidence="3 4">
    <name type="scientific">Paenibacillus cellulosilyticus</name>
    <dbReference type="NCBI Taxonomy" id="375489"/>
    <lineage>
        <taxon>Bacteria</taxon>
        <taxon>Bacillati</taxon>
        <taxon>Bacillota</taxon>
        <taxon>Bacilli</taxon>
        <taxon>Bacillales</taxon>
        <taxon>Paenibacillaceae</taxon>
        <taxon>Paenibacillus</taxon>
    </lineage>
</organism>
<gene>
    <name evidence="3" type="ORF">DFQ01_13859</name>
</gene>
<dbReference type="InterPro" id="IPR010982">
    <property type="entry name" value="Lambda_DNA-bd_dom_sf"/>
</dbReference>
<feature type="domain" description="HTH cro/C1-type" evidence="2">
    <location>
        <begin position="8"/>
        <end position="62"/>
    </location>
</feature>
<dbReference type="PANTHER" id="PTHR46558">
    <property type="entry name" value="TRACRIPTIONAL REGULATORY PROTEIN-RELATED-RELATED"/>
    <property type="match status" value="1"/>
</dbReference>
<accession>A0A2V2YQK3</accession>
<dbReference type="SMART" id="SM00530">
    <property type="entry name" value="HTH_XRE"/>
    <property type="match status" value="1"/>
</dbReference>
<dbReference type="Gene3D" id="1.10.260.40">
    <property type="entry name" value="lambda repressor-like DNA-binding domains"/>
    <property type="match status" value="1"/>
</dbReference>
<keyword evidence="1 3" id="KW-0238">DNA-binding</keyword>
<keyword evidence="4" id="KW-1185">Reference proteome</keyword>
<evidence type="ECO:0000259" key="2">
    <source>
        <dbReference type="PROSITE" id="PS50943"/>
    </source>
</evidence>